<dbReference type="Proteomes" id="UP000051487">
    <property type="component" value="Unassembled WGS sequence"/>
</dbReference>
<sequence length="480" mass="53673">MAEQLLLWLNGRVDFRHAYTMSWSDIVALLADIAQNPGAYGVLPQNVANLRLIHADITRLRRPDGPSYLVPPPPQNIDRKRHPKWPSALSRFRLTKSTYDGVEYWALPDLLGLFMSTLGRAPTIATKRNFYLPLTAVYGQWCSKLIRQGRLSLPSVVQCSWTEDGEFHLGASRGGCVTDSSMGSWLAVLDRARYGVIRSPLLQLTNWSQAWTPTIRARGRKRGTPFGRCAETYPVRKLLMGKTEEEAAKVHGLALWSRYVHIAPAYDDRLSGRIWESLWDPCDNCQVLISINKGNILNFGRLTGSVSPVPVDLARCLEGDGKKIPEPGRGSLRPWSLGAALCGLTHPKDLPPSSGKQTALPNSSLDTAIDMGDILPFDDRLTRLKSRGPTLGRLLHRVRSAVMTDSSIPFGDPGLFTPMCVYTLRCRGSVTFRFVSLVAEAFQRLIVYCERRSQRERPNMNPVPTKQCLRSYQGLQFDLS</sequence>
<dbReference type="EMBL" id="BCLY01000001">
    <property type="protein sequence ID" value="GAQ02732.1"/>
    <property type="molecule type" value="Genomic_DNA"/>
</dbReference>
<reference evidence="1 3" key="1">
    <citation type="submission" date="2015-11" db="EMBL/GenBank/DDBJ databases">
        <title>Aspergillus lentulus strain IFM 54703T.</title>
        <authorList>
            <person name="Kusuya Y."/>
            <person name="Sakai K."/>
            <person name="Kamei K."/>
            <person name="Takahashi H."/>
            <person name="Yaguchi T."/>
        </authorList>
    </citation>
    <scope>NUCLEOTIDE SEQUENCE [LARGE SCALE GENOMIC DNA]</scope>
    <source>
        <strain evidence="1 3">IFM 54703</strain>
    </source>
</reference>
<organism evidence="1 3">
    <name type="scientific">Aspergillus lentulus</name>
    <dbReference type="NCBI Taxonomy" id="293939"/>
    <lineage>
        <taxon>Eukaryota</taxon>
        <taxon>Fungi</taxon>
        <taxon>Dikarya</taxon>
        <taxon>Ascomycota</taxon>
        <taxon>Pezizomycotina</taxon>
        <taxon>Eurotiomycetes</taxon>
        <taxon>Eurotiomycetidae</taxon>
        <taxon>Eurotiales</taxon>
        <taxon>Aspergillaceae</taxon>
        <taxon>Aspergillus</taxon>
        <taxon>Aspergillus subgen. Fumigati</taxon>
    </lineage>
</organism>
<reference evidence="2" key="3">
    <citation type="submission" date="2020-04" db="EMBL/GenBank/DDBJ databases">
        <authorList>
            <person name="Santos R.A.C."/>
            <person name="Steenwyk J.L."/>
            <person name="Rivero-Menendez O."/>
            <person name="Mead M.E."/>
            <person name="Silva L.P."/>
            <person name="Bastos R.W."/>
            <person name="Alastruey-Izquierdo A."/>
            <person name="Goldman G.H."/>
            <person name="Rokas A."/>
        </authorList>
    </citation>
    <scope>NUCLEOTIDE SEQUENCE</scope>
    <source>
        <strain evidence="2">CNM-CM8927</strain>
    </source>
</reference>
<evidence type="ECO:0000313" key="3">
    <source>
        <dbReference type="Proteomes" id="UP000051487"/>
    </source>
</evidence>
<dbReference type="EMBL" id="JAAAPU010000187">
    <property type="protein sequence ID" value="KAF4200598.1"/>
    <property type="molecule type" value="Genomic_DNA"/>
</dbReference>
<reference evidence="2" key="2">
    <citation type="journal article" date="2020" name="bioRxiv">
        <title>Genomic and phenotypic heterogeneity of clinical isolates of the human pathogens Aspergillus fumigatus, Aspergillus lentulus and Aspergillus fumigatiaffinis.</title>
        <authorList>
            <person name="dos Santos R.A.C."/>
            <person name="Steenwyk J.L."/>
            <person name="Rivero-Menendez O."/>
            <person name="Mead M.E."/>
            <person name="Silva L.P."/>
            <person name="Bastos R.W."/>
            <person name="Alastruey-Izquierdo A."/>
            <person name="Goldman G.H."/>
            <person name="Rokas A."/>
        </authorList>
    </citation>
    <scope>NUCLEOTIDE SEQUENCE</scope>
    <source>
        <strain evidence="2">CNM-CM8927</strain>
    </source>
</reference>
<gene>
    <name evidence="1" type="ORF">ALT_0053</name>
    <name evidence="2" type="ORF">CNMCM8927_002802</name>
</gene>
<accession>A0AAN4T6G5</accession>
<comment type="caution">
    <text evidence="1">The sequence shown here is derived from an EMBL/GenBank/DDBJ whole genome shotgun (WGS) entry which is preliminary data.</text>
</comment>
<dbReference type="Proteomes" id="UP000649114">
    <property type="component" value="Unassembled WGS sequence"/>
</dbReference>
<dbReference type="AlphaFoldDB" id="A0AAN4T6G5"/>
<evidence type="ECO:0000313" key="2">
    <source>
        <dbReference type="EMBL" id="KAF4200598.1"/>
    </source>
</evidence>
<name>A0AAN4T6G5_ASPLE</name>
<protein>
    <submittedName>
        <fullName evidence="1">Uncharacterized protein</fullName>
    </submittedName>
</protein>
<evidence type="ECO:0000313" key="1">
    <source>
        <dbReference type="EMBL" id="GAQ02732.1"/>
    </source>
</evidence>
<proteinExistence type="predicted"/>